<evidence type="ECO:0000256" key="4">
    <source>
        <dbReference type="ARBA" id="ARBA00022618"/>
    </source>
</evidence>
<dbReference type="Proteomes" id="UP000612893">
    <property type="component" value="Unassembled WGS sequence"/>
</dbReference>
<dbReference type="GO" id="GO:0071555">
    <property type="term" value="P:cell wall organization"/>
    <property type="evidence" value="ECO:0007669"/>
    <property type="project" value="UniProtKB-KW"/>
</dbReference>
<evidence type="ECO:0000313" key="14">
    <source>
        <dbReference type="EMBL" id="MBJ7601174.1"/>
    </source>
</evidence>
<feature type="domain" description="Enolpyruvate transferase" evidence="13">
    <location>
        <begin position="4"/>
        <end position="406"/>
    </location>
</feature>
<accession>A0A934NBR8</accession>
<evidence type="ECO:0000256" key="2">
    <source>
        <dbReference type="ARBA" id="ARBA00004752"/>
    </source>
</evidence>
<evidence type="ECO:0000256" key="9">
    <source>
        <dbReference type="ARBA" id="ARBA00023316"/>
    </source>
</evidence>
<evidence type="ECO:0000256" key="6">
    <source>
        <dbReference type="ARBA" id="ARBA00022960"/>
    </source>
</evidence>
<dbReference type="Pfam" id="PF00275">
    <property type="entry name" value="EPSP_synthase"/>
    <property type="match status" value="1"/>
</dbReference>
<dbReference type="EC" id="2.5.1.7" evidence="12"/>
<dbReference type="PANTHER" id="PTHR43783:SF1">
    <property type="entry name" value="UDP-N-ACETYLGLUCOSAMINE 1-CARBOXYVINYLTRANSFERASE"/>
    <property type="match status" value="1"/>
</dbReference>
<organism evidence="14 15">
    <name type="scientific">Candidatus Nephthysia bennettiae</name>
    <dbReference type="NCBI Taxonomy" id="3127016"/>
    <lineage>
        <taxon>Bacteria</taxon>
        <taxon>Bacillati</taxon>
        <taxon>Candidatus Dormiibacterota</taxon>
        <taxon>Candidatus Dormibacteria</taxon>
        <taxon>Candidatus Dormibacterales</taxon>
        <taxon>Candidatus Dormibacteraceae</taxon>
        <taxon>Candidatus Nephthysia</taxon>
    </lineage>
</organism>
<proteinExistence type="inferred from homology"/>
<dbReference type="InterPro" id="IPR036968">
    <property type="entry name" value="Enolpyruvate_Tfrase_sf"/>
</dbReference>
<keyword evidence="5 12" id="KW-0808">Transferase</keyword>
<dbReference type="Gene3D" id="3.65.10.10">
    <property type="entry name" value="Enolpyruvate transferase domain"/>
    <property type="match status" value="2"/>
</dbReference>
<dbReference type="GO" id="GO:0005737">
    <property type="term" value="C:cytoplasm"/>
    <property type="evidence" value="ECO:0007669"/>
    <property type="project" value="UniProtKB-SubCell"/>
</dbReference>
<gene>
    <name evidence="12 14" type="primary">murA</name>
    <name evidence="14" type="ORF">JF922_24265</name>
</gene>
<comment type="subcellular location">
    <subcellularLocation>
        <location evidence="1 12">Cytoplasm</location>
    </subcellularLocation>
</comment>
<evidence type="ECO:0000259" key="13">
    <source>
        <dbReference type="Pfam" id="PF00275"/>
    </source>
</evidence>
<evidence type="ECO:0000256" key="7">
    <source>
        <dbReference type="ARBA" id="ARBA00022984"/>
    </source>
</evidence>
<dbReference type="AlphaFoldDB" id="A0A934NBR8"/>
<keyword evidence="15" id="KW-1185">Reference proteome</keyword>
<evidence type="ECO:0000256" key="12">
    <source>
        <dbReference type="HAMAP-Rule" id="MF_00111"/>
    </source>
</evidence>
<evidence type="ECO:0000256" key="10">
    <source>
        <dbReference type="ARBA" id="ARBA00038367"/>
    </source>
</evidence>
<comment type="similarity">
    <text evidence="10 12">Belongs to the EPSP synthase family. MurA subfamily.</text>
</comment>
<protein>
    <recommendedName>
        <fullName evidence="12">UDP-N-acetylglucosamine 1-carboxyvinyltransferase</fullName>
        <ecNumber evidence="12">2.5.1.7</ecNumber>
    </recommendedName>
    <alternativeName>
        <fullName evidence="12">Enoylpyruvate transferase</fullName>
    </alternativeName>
    <alternativeName>
        <fullName evidence="12">UDP-N-acetylglucosamine enolpyruvyl transferase</fullName>
        <shortName evidence="12">EPT</shortName>
    </alternativeName>
</protein>
<dbReference type="NCBIfam" id="NF006873">
    <property type="entry name" value="PRK09369.1"/>
    <property type="match status" value="1"/>
</dbReference>
<dbReference type="PANTHER" id="PTHR43783">
    <property type="entry name" value="UDP-N-ACETYLGLUCOSAMINE 1-CARBOXYVINYLTRANSFERASE"/>
    <property type="match status" value="1"/>
</dbReference>
<dbReference type="InterPro" id="IPR013792">
    <property type="entry name" value="RNA3'P_cycl/enolpyr_Trfase_a/b"/>
</dbReference>
<feature type="binding site" evidence="12">
    <location>
        <position position="327"/>
    </location>
    <ligand>
        <name>UDP-N-acetyl-alpha-D-glucosamine</name>
        <dbReference type="ChEBI" id="CHEBI:57705"/>
    </ligand>
</feature>
<comment type="pathway">
    <text evidence="2 12">Cell wall biogenesis; peptidoglycan biosynthesis.</text>
</comment>
<dbReference type="InterPro" id="IPR005750">
    <property type="entry name" value="UDP_GlcNAc_COvinyl_MurA"/>
</dbReference>
<evidence type="ECO:0000256" key="3">
    <source>
        <dbReference type="ARBA" id="ARBA00022490"/>
    </source>
</evidence>
<feature type="binding site" evidence="12">
    <location>
        <position position="305"/>
    </location>
    <ligand>
        <name>UDP-N-acetyl-alpha-D-glucosamine</name>
        <dbReference type="ChEBI" id="CHEBI:57705"/>
    </ligand>
</feature>
<keyword evidence="3 12" id="KW-0963">Cytoplasm</keyword>
<dbReference type="GO" id="GO:0009252">
    <property type="term" value="P:peptidoglycan biosynthetic process"/>
    <property type="evidence" value="ECO:0007669"/>
    <property type="project" value="UniProtKB-UniRule"/>
</dbReference>
<dbReference type="InterPro" id="IPR001986">
    <property type="entry name" value="Enolpyruvate_Tfrase_dom"/>
</dbReference>
<reference evidence="14" key="1">
    <citation type="submission" date="2020-10" db="EMBL/GenBank/DDBJ databases">
        <title>Ca. Dormibacterota MAGs.</title>
        <authorList>
            <person name="Montgomery K."/>
        </authorList>
    </citation>
    <scope>NUCLEOTIDE SEQUENCE [LARGE SCALE GENOMIC DNA]</scope>
    <source>
        <strain evidence="14">SC8812_S17_10</strain>
    </source>
</reference>
<comment type="caution">
    <text evidence="12">Lacks conserved residue(s) required for the propagation of feature annotation.</text>
</comment>
<evidence type="ECO:0000256" key="1">
    <source>
        <dbReference type="ARBA" id="ARBA00004496"/>
    </source>
</evidence>
<evidence type="ECO:0000256" key="8">
    <source>
        <dbReference type="ARBA" id="ARBA00023306"/>
    </source>
</evidence>
<evidence type="ECO:0000256" key="5">
    <source>
        <dbReference type="ARBA" id="ARBA00022679"/>
    </source>
</evidence>
<keyword evidence="4 12" id="KW-0132">Cell division</keyword>
<dbReference type="SUPFAM" id="SSF55205">
    <property type="entry name" value="EPT/RTPC-like"/>
    <property type="match status" value="1"/>
</dbReference>
<dbReference type="GO" id="GO:0008360">
    <property type="term" value="P:regulation of cell shape"/>
    <property type="evidence" value="ECO:0007669"/>
    <property type="project" value="UniProtKB-KW"/>
</dbReference>
<dbReference type="HAMAP" id="MF_00111">
    <property type="entry name" value="MurA"/>
    <property type="match status" value="1"/>
</dbReference>
<feature type="binding site" evidence="12">
    <location>
        <position position="90"/>
    </location>
    <ligand>
        <name>UDP-N-acetyl-alpha-D-glucosamine</name>
        <dbReference type="ChEBI" id="CHEBI:57705"/>
    </ligand>
</feature>
<dbReference type="EMBL" id="JAEKNR010000237">
    <property type="protein sequence ID" value="MBJ7601174.1"/>
    <property type="molecule type" value="Genomic_DNA"/>
</dbReference>
<comment type="catalytic activity">
    <reaction evidence="11 12">
        <text>phosphoenolpyruvate + UDP-N-acetyl-alpha-D-glucosamine = UDP-N-acetyl-3-O-(1-carboxyvinyl)-alpha-D-glucosamine + phosphate</text>
        <dbReference type="Rhea" id="RHEA:18681"/>
        <dbReference type="ChEBI" id="CHEBI:43474"/>
        <dbReference type="ChEBI" id="CHEBI:57705"/>
        <dbReference type="ChEBI" id="CHEBI:58702"/>
        <dbReference type="ChEBI" id="CHEBI:68483"/>
        <dbReference type="EC" id="2.5.1.7"/>
    </reaction>
</comment>
<keyword evidence="6 12" id="KW-0133">Cell shape</keyword>
<evidence type="ECO:0000313" key="15">
    <source>
        <dbReference type="Proteomes" id="UP000612893"/>
    </source>
</evidence>
<dbReference type="GO" id="GO:0051301">
    <property type="term" value="P:cell division"/>
    <property type="evidence" value="ECO:0007669"/>
    <property type="project" value="UniProtKB-KW"/>
</dbReference>
<keyword evidence="7 12" id="KW-0573">Peptidoglycan synthesis</keyword>
<dbReference type="CDD" id="cd01555">
    <property type="entry name" value="UdpNAET"/>
    <property type="match status" value="1"/>
</dbReference>
<feature type="active site" description="Proton donor" evidence="12">
    <location>
        <position position="114"/>
    </location>
</feature>
<dbReference type="NCBIfam" id="TIGR01072">
    <property type="entry name" value="murA"/>
    <property type="match status" value="1"/>
</dbReference>
<name>A0A934NBR8_9BACT</name>
<comment type="caution">
    <text evidence="14">The sequence shown here is derived from an EMBL/GenBank/DDBJ whole genome shotgun (WGS) entry which is preliminary data.</text>
</comment>
<sequence>MLHVEGGRPLQGRIGISGSKNASLALMAASILTDEPVRLRNVPRIADTALMGEILSALGGSVEQDPEGVLVLRAERISSTVPAHLARRMRASIVLLGALLAREGEARLPRPGGDQIGARRVEQHIRGLRSMGAQVTEGSTDFVARAPGRLRGARIVLDLPTVTGTENLVMAAALARGTTEIFNAAREPHVQDLCRLLQKMGASIQGAGTDVIVVEGVDRLSGTEHRVVPDYLEAGTFAIAVAATGGDVVMEDSPHRDLTQVLLKLEQAGAVVETGADTVRVSRDPERPLEAVDMVTWVHPGFATDLQAQYMALMTQAKGETVIWEPLFENRFRQVPELVRMGAEISVRGRDAVVSGPTLLRGAEVLVPDIRSGAALVIAALCARGPSRLKEAWHIDRGYQDLASKLAHLGAAIERRGPDCSHHPRPLPTLD</sequence>
<keyword evidence="9 12" id="KW-0961">Cell wall biogenesis/degradation</keyword>
<dbReference type="GO" id="GO:0008760">
    <property type="term" value="F:UDP-N-acetylglucosamine 1-carboxyvinyltransferase activity"/>
    <property type="evidence" value="ECO:0007669"/>
    <property type="project" value="UniProtKB-UniRule"/>
</dbReference>
<evidence type="ECO:0000256" key="11">
    <source>
        <dbReference type="ARBA" id="ARBA00047527"/>
    </source>
</evidence>
<comment type="function">
    <text evidence="12">Cell wall formation. Adds enolpyruvyl to UDP-N-acetylglucosamine.</text>
</comment>
<keyword evidence="8 12" id="KW-0131">Cell cycle</keyword>
<feature type="binding site" evidence="12">
    <location>
        <begin position="20"/>
        <end position="21"/>
    </location>
    <ligand>
        <name>phosphoenolpyruvate</name>
        <dbReference type="ChEBI" id="CHEBI:58702"/>
    </ligand>
</feature>
<dbReference type="InterPro" id="IPR050068">
    <property type="entry name" value="MurA_subfamily"/>
</dbReference>